<reference evidence="2 3" key="1">
    <citation type="submission" date="2024-09" db="EMBL/GenBank/DDBJ databases">
        <authorList>
            <person name="Sun Q."/>
            <person name="Mori K."/>
        </authorList>
    </citation>
    <scope>NUCLEOTIDE SEQUENCE [LARGE SCALE GENOMIC DNA]</scope>
    <source>
        <strain evidence="2 3">CECT 8460</strain>
    </source>
</reference>
<dbReference type="SUPFAM" id="SSF47413">
    <property type="entry name" value="lambda repressor-like DNA-binding domains"/>
    <property type="match status" value="1"/>
</dbReference>
<dbReference type="SMART" id="SM00530">
    <property type="entry name" value="HTH_XRE"/>
    <property type="match status" value="1"/>
</dbReference>
<dbReference type="RefSeq" id="WP_290285934.1">
    <property type="nucleotide sequence ID" value="NZ_JAUFQN010000019.1"/>
</dbReference>
<evidence type="ECO:0000313" key="2">
    <source>
        <dbReference type="EMBL" id="MFB9088678.1"/>
    </source>
</evidence>
<dbReference type="PROSITE" id="PS50943">
    <property type="entry name" value="HTH_CROC1"/>
    <property type="match status" value="1"/>
</dbReference>
<name>A0ABV5GC55_9FLAO</name>
<evidence type="ECO:0000313" key="3">
    <source>
        <dbReference type="Proteomes" id="UP001589576"/>
    </source>
</evidence>
<gene>
    <name evidence="2" type="ORF">ACFFUU_03605</name>
</gene>
<dbReference type="InterPro" id="IPR001387">
    <property type="entry name" value="Cro/C1-type_HTH"/>
</dbReference>
<accession>A0ABV5GC55</accession>
<protein>
    <submittedName>
        <fullName evidence="2">Helix-turn-helix domain-containing protein</fullName>
    </submittedName>
</protein>
<organism evidence="2 3">
    <name type="scientific">Flavobacterium paronense</name>
    <dbReference type="NCBI Taxonomy" id="1392775"/>
    <lineage>
        <taxon>Bacteria</taxon>
        <taxon>Pseudomonadati</taxon>
        <taxon>Bacteroidota</taxon>
        <taxon>Flavobacteriia</taxon>
        <taxon>Flavobacteriales</taxon>
        <taxon>Flavobacteriaceae</taxon>
        <taxon>Flavobacterium</taxon>
    </lineage>
</organism>
<evidence type="ECO:0000259" key="1">
    <source>
        <dbReference type="PROSITE" id="PS50943"/>
    </source>
</evidence>
<dbReference type="CDD" id="cd00093">
    <property type="entry name" value="HTH_XRE"/>
    <property type="match status" value="1"/>
</dbReference>
<keyword evidence="3" id="KW-1185">Reference proteome</keyword>
<comment type="caution">
    <text evidence="2">The sequence shown here is derived from an EMBL/GenBank/DDBJ whole genome shotgun (WGS) entry which is preliminary data.</text>
</comment>
<dbReference type="EMBL" id="JBHMFB010000010">
    <property type="protein sequence ID" value="MFB9088678.1"/>
    <property type="molecule type" value="Genomic_DNA"/>
</dbReference>
<dbReference type="Pfam" id="PF01381">
    <property type="entry name" value="HTH_3"/>
    <property type="match status" value="1"/>
</dbReference>
<dbReference type="Gene3D" id="1.10.260.40">
    <property type="entry name" value="lambda repressor-like DNA-binding domains"/>
    <property type="match status" value="1"/>
</dbReference>
<feature type="domain" description="HTH cro/C1-type" evidence="1">
    <location>
        <begin position="12"/>
        <end position="66"/>
    </location>
</feature>
<dbReference type="Proteomes" id="UP001589576">
    <property type="component" value="Unassembled WGS sequence"/>
</dbReference>
<proteinExistence type="predicted"/>
<dbReference type="InterPro" id="IPR010982">
    <property type="entry name" value="Lambda_DNA-bd_dom_sf"/>
</dbReference>
<sequence length="73" mass="8496">MQTSREIIGMMIKSKREEKAISQQALGDLLDVDRQYIWRLENGKINLTLNYLDKVIEKLNCNQGDFLVLVIID</sequence>